<evidence type="ECO:0000256" key="1">
    <source>
        <dbReference type="ARBA" id="ARBA00022723"/>
    </source>
</evidence>
<protein>
    <recommendedName>
        <fullName evidence="5">MYND-type domain-containing protein</fullName>
    </recommendedName>
</protein>
<evidence type="ECO:0000313" key="6">
    <source>
        <dbReference type="EMBL" id="KXS14277.1"/>
    </source>
</evidence>
<evidence type="ECO:0000256" key="2">
    <source>
        <dbReference type="ARBA" id="ARBA00022771"/>
    </source>
</evidence>
<dbReference type="Proteomes" id="UP000070544">
    <property type="component" value="Unassembled WGS sequence"/>
</dbReference>
<feature type="domain" description="MYND-type" evidence="5">
    <location>
        <begin position="119"/>
        <end position="164"/>
    </location>
</feature>
<dbReference type="PROSITE" id="PS50865">
    <property type="entry name" value="ZF_MYND_2"/>
    <property type="match status" value="1"/>
</dbReference>
<proteinExistence type="predicted"/>
<evidence type="ECO:0000256" key="4">
    <source>
        <dbReference type="PROSITE-ProRule" id="PRU00134"/>
    </source>
</evidence>
<evidence type="ECO:0000259" key="5">
    <source>
        <dbReference type="PROSITE" id="PS50865"/>
    </source>
</evidence>
<accession>A0A139ABZ3</accession>
<sequence length="198" mass="22761">MLLPCSFRLDFAFTTMRIFPLEARKTLLTAMNSLAEALYFAKTSENHEAACERVFSHVGMAQILYQNKQSTLFQQLCLIFVKSNFVRDSVTVMSNSLNRAPMLHTKTTRMKGCHFVCSNARCPALSSMPIRGKSTLNRCRKCHLVRYCNATCQREDWPTRRLFCGRKGLPAKGDWKPLCWEENEEKTESPDEMEVMGQ</sequence>
<gene>
    <name evidence="6" type="ORF">M427DRAFT_352835</name>
</gene>
<dbReference type="AlphaFoldDB" id="A0A139ABZ3"/>
<dbReference type="Gene3D" id="6.10.140.2220">
    <property type="match status" value="1"/>
</dbReference>
<evidence type="ECO:0000256" key="3">
    <source>
        <dbReference type="ARBA" id="ARBA00022833"/>
    </source>
</evidence>
<keyword evidence="7" id="KW-1185">Reference proteome</keyword>
<organism evidence="6 7">
    <name type="scientific">Gonapodya prolifera (strain JEL478)</name>
    <name type="common">Monoblepharis prolifera</name>
    <dbReference type="NCBI Taxonomy" id="1344416"/>
    <lineage>
        <taxon>Eukaryota</taxon>
        <taxon>Fungi</taxon>
        <taxon>Fungi incertae sedis</taxon>
        <taxon>Chytridiomycota</taxon>
        <taxon>Chytridiomycota incertae sedis</taxon>
        <taxon>Monoblepharidomycetes</taxon>
        <taxon>Monoblepharidales</taxon>
        <taxon>Gonapodyaceae</taxon>
        <taxon>Gonapodya</taxon>
    </lineage>
</organism>
<dbReference type="OrthoDB" id="432970at2759"/>
<dbReference type="InterPro" id="IPR002893">
    <property type="entry name" value="Znf_MYND"/>
</dbReference>
<keyword evidence="1" id="KW-0479">Metal-binding</keyword>
<dbReference type="SUPFAM" id="SSF144232">
    <property type="entry name" value="HIT/MYND zinc finger-like"/>
    <property type="match status" value="1"/>
</dbReference>
<evidence type="ECO:0000313" key="7">
    <source>
        <dbReference type="Proteomes" id="UP000070544"/>
    </source>
</evidence>
<reference evidence="6 7" key="1">
    <citation type="journal article" date="2015" name="Genome Biol. Evol.">
        <title>Phylogenomic analyses indicate that early fungi evolved digesting cell walls of algal ancestors of land plants.</title>
        <authorList>
            <person name="Chang Y."/>
            <person name="Wang S."/>
            <person name="Sekimoto S."/>
            <person name="Aerts A.L."/>
            <person name="Choi C."/>
            <person name="Clum A."/>
            <person name="LaButti K.M."/>
            <person name="Lindquist E.A."/>
            <person name="Yee Ngan C."/>
            <person name="Ohm R.A."/>
            <person name="Salamov A.A."/>
            <person name="Grigoriev I.V."/>
            <person name="Spatafora J.W."/>
            <person name="Berbee M.L."/>
        </authorList>
    </citation>
    <scope>NUCLEOTIDE SEQUENCE [LARGE SCALE GENOMIC DNA]</scope>
    <source>
        <strain evidence="6 7">JEL478</strain>
    </source>
</reference>
<dbReference type="GO" id="GO:0008270">
    <property type="term" value="F:zinc ion binding"/>
    <property type="evidence" value="ECO:0007669"/>
    <property type="project" value="UniProtKB-KW"/>
</dbReference>
<name>A0A139ABZ3_GONPJ</name>
<keyword evidence="2 4" id="KW-0863">Zinc-finger</keyword>
<dbReference type="EMBL" id="KQ965770">
    <property type="protein sequence ID" value="KXS14277.1"/>
    <property type="molecule type" value="Genomic_DNA"/>
</dbReference>
<keyword evidence="3" id="KW-0862">Zinc</keyword>
<dbReference type="Pfam" id="PF01753">
    <property type="entry name" value="zf-MYND"/>
    <property type="match status" value="1"/>
</dbReference>